<dbReference type="NCBIfam" id="TIGR00254">
    <property type="entry name" value="GGDEF"/>
    <property type="match status" value="1"/>
</dbReference>
<dbReference type="Gene3D" id="3.30.70.270">
    <property type="match status" value="1"/>
</dbReference>
<protein>
    <recommendedName>
        <fullName evidence="2">GGDEF domain-containing protein</fullName>
    </recommendedName>
</protein>
<reference evidence="3 4" key="1">
    <citation type="journal article" date="2019" name="Emerg. Microbes Infect.">
        <title>Comprehensive subspecies identification of 175 nontuberculous mycobacteria species based on 7547 genomic profiles.</title>
        <authorList>
            <person name="Matsumoto Y."/>
            <person name="Kinjo T."/>
            <person name="Motooka D."/>
            <person name="Nabeya D."/>
            <person name="Jung N."/>
            <person name="Uechi K."/>
            <person name="Horii T."/>
            <person name="Iida T."/>
            <person name="Fujita J."/>
            <person name="Nakamura S."/>
        </authorList>
    </citation>
    <scope>NUCLEOTIDE SEQUENCE [LARGE SCALE GENOMIC DNA]</scope>
    <source>
        <strain evidence="3 4">JCM 30275</strain>
    </source>
</reference>
<dbReference type="Pfam" id="PF00990">
    <property type="entry name" value="GGDEF"/>
    <property type="match status" value="1"/>
</dbReference>
<dbReference type="InterPro" id="IPR029787">
    <property type="entry name" value="Nucleotide_cyclase"/>
</dbReference>
<feature type="domain" description="GGDEF" evidence="2">
    <location>
        <begin position="111"/>
        <end position="241"/>
    </location>
</feature>
<dbReference type="KEGG" id="many:MANY_21330"/>
<dbReference type="Proteomes" id="UP000467249">
    <property type="component" value="Chromosome"/>
</dbReference>
<keyword evidence="4" id="KW-1185">Reference proteome</keyword>
<name>A0A6N4W4D7_9MYCO</name>
<dbReference type="SMART" id="SM00267">
    <property type="entry name" value="GGDEF"/>
    <property type="match status" value="1"/>
</dbReference>
<proteinExistence type="predicted"/>
<dbReference type="AlphaFoldDB" id="A0A6N4W4D7"/>
<dbReference type="PROSITE" id="PS50887">
    <property type="entry name" value="GGDEF"/>
    <property type="match status" value="1"/>
</dbReference>
<organism evidence="3 4">
    <name type="scientific">Mycolicibacterium anyangense</name>
    <dbReference type="NCBI Taxonomy" id="1431246"/>
    <lineage>
        <taxon>Bacteria</taxon>
        <taxon>Bacillati</taxon>
        <taxon>Actinomycetota</taxon>
        <taxon>Actinomycetes</taxon>
        <taxon>Mycobacteriales</taxon>
        <taxon>Mycobacteriaceae</taxon>
        <taxon>Mycolicibacterium</taxon>
    </lineage>
</organism>
<dbReference type="PANTHER" id="PTHR45138:SF9">
    <property type="entry name" value="DIGUANYLATE CYCLASE DGCM-RELATED"/>
    <property type="match status" value="1"/>
</dbReference>
<keyword evidence="1" id="KW-0472">Membrane</keyword>
<dbReference type="InterPro" id="IPR000160">
    <property type="entry name" value="GGDEF_dom"/>
</dbReference>
<accession>A0A6N4W4D7</accession>
<gene>
    <name evidence="3" type="ORF">MANY_21330</name>
</gene>
<keyword evidence="1" id="KW-1133">Transmembrane helix</keyword>
<evidence type="ECO:0000256" key="1">
    <source>
        <dbReference type="SAM" id="Phobius"/>
    </source>
</evidence>
<feature type="transmembrane region" description="Helical" evidence="1">
    <location>
        <begin position="46"/>
        <end position="68"/>
    </location>
</feature>
<keyword evidence="1" id="KW-0812">Transmembrane</keyword>
<dbReference type="CDD" id="cd01949">
    <property type="entry name" value="GGDEF"/>
    <property type="match status" value="1"/>
</dbReference>
<dbReference type="PANTHER" id="PTHR45138">
    <property type="entry name" value="REGULATORY COMPONENTS OF SENSORY TRANSDUCTION SYSTEM"/>
    <property type="match status" value="1"/>
</dbReference>
<sequence length="242" mass="25675">MCLLGVFAAVLLGYRVLRLHCLFGTAVIAAFTWMGVRWDGATLAELSLYFLPAMTTVVVMPVIAAVAIQGTRTGLRATADVANRDPLTGLLNRRGLYAGTDALLDRSQPGTVLVVVVIDLDGFKQFNDDHGHPSGDAMLRAAARQLTRAVRAEDIAARIGGDEFVLVAALANGSDLDGFVDRVRSLNLRDAEGLPLQCSIGVAWESLSASRPQLDAILRRADEAMYSVKRVGGGDTVVAGPA</sequence>
<evidence type="ECO:0000259" key="2">
    <source>
        <dbReference type="PROSITE" id="PS50887"/>
    </source>
</evidence>
<dbReference type="InterPro" id="IPR050469">
    <property type="entry name" value="Diguanylate_Cyclase"/>
</dbReference>
<evidence type="ECO:0000313" key="3">
    <source>
        <dbReference type="EMBL" id="BBZ76796.1"/>
    </source>
</evidence>
<dbReference type="SUPFAM" id="SSF55073">
    <property type="entry name" value="Nucleotide cyclase"/>
    <property type="match status" value="1"/>
</dbReference>
<dbReference type="EMBL" id="AP022620">
    <property type="protein sequence ID" value="BBZ76796.1"/>
    <property type="molecule type" value="Genomic_DNA"/>
</dbReference>
<dbReference type="InterPro" id="IPR043128">
    <property type="entry name" value="Rev_trsase/Diguanyl_cyclase"/>
</dbReference>
<evidence type="ECO:0000313" key="4">
    <source>
        <dbReference type="Proteomes" id="UP000467249"/>
    </source>
</evidence>
<dbReference type="GO" id="GO:0052621">
    <property type="term" value="F:diguanylate cyclase activity"/>
    <property type="evidence" value="ECO:0007669"/>
    <property type="project" value="TreeGrafter"/>
</dbReference>